<dbReference type="PIRSF" id="PIRSF006483">
    <property type="entry name" value="Membrane_protein_YitT"/>
    <property type="match status" value="1"/>
</dbReference>
<evidence type="ECO:0000256" key="5">
    <source>
        <dbReference type="ARBA" id="ARBA00023136"/>
    </source>
</evidence>
<dbReference type="InterPro" id="IPR015867">
    <property type="entry name" value="N-reg_PII/ATP_PRibTrfase_C"/>
</dbReference>
<evidence type="ECO:0000256" key="3">
    <source>
        <dbReference type="ARBA" id="ARBA00022692"/>
    </source>
</evidence>
<dbReference type="CDD" id="cd16380">
    <property type="entry name" value="YitT_C"/>
    <property type="match status" value="1"/>
</dbReference>
<dbReference type="PANTHER" id="PTHR33545">
    <property type="entry name" value="UPF0750 MEMBRANE PROTEIN YITT-RELATED"/>
    <property type="match status" value="1"/>
</dbReference>
<dbReference type="PANTHER" id="PTHR33545:SF5">
    <property type="entry name" value="UPF0750 MEMBRANE PROTEIN YITT"/>
    <property type="match status" value="1"/>
</dbReference>
<keyword evidence="9" id="KW-1185">Reference proteome</keyword>
<keyword evidence="2" id="KW-1003">Cell membrane</keyword>
<accession>A0A0B4S1Z7</accession>
<name>A0A0B4S1Z7_9FIRM</name>
<organism evidence="8 9">
    <name type="scientific">Parvimonas micra</name>
    <dbReference type="NCBI Taxonomy" id="33033"/>
    <lineage>
        <taxon>Bacteria</taxon>
        <taxon>Bacillati</taxon>
        <taxon>Bacillota</taxon>
        <taxon>Tissierellia</taxon>
        <taxon>Tissierellales</taxon>
        <taxon>Peptoniphilaceae</taxon>
        <taxon>Parvimonas</taxon>
    </lineage>
</organism>
<keyword evidence="5 6" id="KW-0472">Membrane</keyword>
<gene>
    <name evidence="8" type="ORF">NW74_05680</name>
</gene>
<dbReference type="Proteomes" id="UP000031386">
    <property type="component" value="Chromosome"/>
</dbReference>
<dbReference type="InterPro" id="IPR051461">
    <property type="entry name" value="UPF0750_membrane"/>
</dbReference>
<sequence length="290" mass="32292">MFMLEDFFGDKKYFIRTIFYILMGDLICSFAVVKCLVPAGLLSGGLGGIGLMIEYLTGLPTGISVFILNLPMMIVGAFFLNKKFMTYAFLSTFIYSFILVAMRHIPIDFKLDNNMLYAIFGGFINGLGMGILFKHGACQGGLDILATIFKTKLNVNIGSSLMAINAIIIGIASYIFSLERGLLTIVSMYVAYKMLDKIQMGFGDTKQIMIVTSKQREVTDRILSDLHRGVTLLHGEGAFTHKQQNVVYCIVSTRQVVTIKRILDEVDPTAFLIISEAYEVKGRGFKIQEI</sequence>
<comment type="subcellular location">
    <subcellularLocation>
        <location evidence="1">Cell membrane</location>
        <topology evidence="1">Multi-pass membrane protein</topology>
    </subcellularLocation>
</comment>
<feature type="domain" description="DUF2179" evidence="7">
    <location>
        <begin position="228"/>
        <end position="282"/>
    </location>
</feature>
<keyword evidence="3 6" id="KW-0812">Transmembrane</keyword>
<dbReference type="Pfam" id="PF02588">
    <property type="entry name" value="YitT_membrane"/>
    <property type="match status" value="1"/>
</dbReference>
<dbReference type="EMBL" id="CP009761">
    <property type="protein sequence ID" value="AIZ36860.1"/>
    <property type="molecule type" value="Genomic_DNA"/>
</dbReference>
<evidence type="ECO:0000313" key="8">
    <source>
        <dbReference type="EMBL" id="AIZ36860.1"/>
    </source>
</evidence>
<evidence type="ECO:0000256" key="4">
    <source>
        <dbReference type="ARBA" id="ARBA00022989"/>
    </source>
</evidence>
<dbReference type="Pfam" id="PF10035">
    <property type="entry name" value="DUF2179"/>
    <property type="match status" value="1"/>
</dbReference>
<feature type="transmembrane region" description="Helical" evidence="6">
    <location>
        <begin position="55"/>
        <end position="78"/>
    </location>
</feature>
<dbReference type="Gene3D" id="3.30.70.120">
    <property type="match status" value="1"/>
</dbReference>
<keyword evidence="4 6" id="KW-1133">Transmembrane helix</keyword>
<dbReference type="STRING" id="33033.NW74_05680"/>
<dbReference type="AlphaFoldDB" id="A0A0B4S1Z7"/>
<dbReference type="GO" id="GO:0005886">
    <property type="term" value="C:plasma membrane"/>
    <property type="evidence" value="ECO:0007669"/>
    <property type="project" value="UniProtKB-SubCell"/>
</dbReference>
<feature type="transmembrane region" description="Helical" evidence="6">
    <location>
        <begin position="153"/>
        <end position="176"/>
    </location>
</feature>
<evidence type="ECO:0000313" key="9">
    <source>
        <dbReference type="Proteomes" id="UP000031386"/>
    </source>
</evidence>
<reference evidence="8 9" key="1">
    <citation type="submission" date="2014-10" db="EMBL/GenBank/DDBJ databases">
        <title>Complete genome sequence of Parvimonas micra KCOM 1535 (= ChDC B708).</title>
        <authorList>
            <person name="Kook J.-K."/>
            <person name="Park S.-N."/>
            <person name="Lim Y.K."/>
            <person name="Roh H."/>
        </authorList>
    </citation>
    <scope>NUCLEOTIDE SEQUENCE [LARGE SCALE GENOMIC DNA]</scope>
    <source>
        <strain evidence="9">KCOM 1535 / ChDC B708</strain>
    </source>
</reference>
<evidence type="ECO:0000256" key="6">
    <source>
        <dbReference type="SAM" id="Phobius"/>
    </source>
</evidence>
<feature type="transmembrane region" description="Helical" evidence="6">
    <location>
        <begin position="20"/>
        <end position="43"/>
    </location>
</feature>
<protein>
    <recommendedName>
        <fullName evidence="7">DUF2179 domain-containing protein</fullName>
    </recommendedName>
</protein>
<dbReference type="InterPro" id="IPR003740">
    <property type="entry name" value="YitT"/>
</dbReference>
<dbReference type="KEGG" id="pmic:NW74_05680"/>
<feature type="transmembrane region" description="Helical" evidence="6">
    <location>
        <begin position="84"/>
        <end position="102"/>
    </location>
</feature>
<evidence type="ECO:0000256" key="1">
    <source>
        <dbReference type="ARBA" id="ARBA00004651"/>
    </source>
</evidence>
<dbReference type="InterPro" id="IPR019264">
    <property type="entry name" value="DUF2179"/>
</dbReference>
<proteinExistence type="predicted"/>
<evidence type="ECO:0000259" key="7">
    <source>
        <dbReference type="Pfam" id="PF10035"/>
    </source>
</evidence>
<evidence type="ECO:0000256" key="2">
    <source>
        <dbReference type="ARBA" id="ARBA00022475"/>
    </source>
</evidence>
<feature type="transmembrane region" description="Helical" evidence="6">
    <location>
        <begin position="114"/>
        <end position="133"/>
    </location>
</feature>